<dbReference type="eggNOG" id="ENOG50334E0">
    <property type="taxonomic scope" value="Bacteria"/>
</dbReference>
<organism evidence="2 3">
    <name type="scientific">Escherichia coli O6:H1 (strain CFT073 / ATCC 700928 / UPEC)</name>
    <dbReference type="NCBI Taxonomy" id="199310"/>
    <lineage>
        <taxon>Bacteria</taxon>
        <taxon>Pseudomonadati</taxon>
        <taxon>Pseudomonadota</taxon>
        <taxon>Gammaproteobacteria</taxon>
        <taxon>Enterobacterales</taxon>
        <taxon>Enterobacteriaceae</taxon>
        <taxon>Escherichia</taxon>
    </lineage>
</organism>
<dbReference type="HOGENOM" id="CLU_1924356_0_0_6"/>
<reference evidence="2 3" key="1">
    <citation type="journal article" date="2002" name="Proc. Natl. Acad. Sci. U.S.A.">
        <title>Extensive mosaic structure revealed by the complete genome sequence of uropathogenic Escherichia coli.</title>
        <authorList>
            <person name="Welch R.A."/>
            <person name="Burland V."/>
            <person name="Plunkett G.III."/>
            <person name="Redford P."/>
            <person name="Roesch P."/>
            <person name="Rasko D."/>
            <person name="Buckles E.L."/>
            <person name="Liou S.R."/>
            <person name="Boutin A."/>
            <person name="Hackett J."/>
            <person name="Stroud D."/>
            <person name="Mayhew G.F."/>
            <person name="Rose D.J."/>
            <person name="Zhou S."/>
            <person name="Schwartz D.C."/>
            <person name="Perna N.T."/>
            <person name="Mobley H.L."/>
            <person name="Donnenberg M.S."/>
            <person name="Blattner F.R."/>
        </authorList>
    </citation>
    <scope>NUCLEOTIDE SEQUENCE [LARGE SCALE GENOMIC DNA]</scope>
    <source>
        <strain evidence="3">CFT073 / ATCC 700928 / UPEC</strain>
    </source>
</reference>
<name>A0A0H2V6W7_ECOL6</name>
<evidence type="ECO:0000313" key="3">
    <source>
        <dbReference type="Proteomes" id="UP000001410"/>
    </source>
</evidence>
<proteinExistence type="predicted"/>
<feature type="domain" description="DUF6862" evidence="1">
    <location>
        <begin position="3"/>
        <end position="73"/>
    </location>
</feature>
<accession>A0A0H2V6W7</accession>
<sequence length="131" mass="14119">MSEKTELEIAKQTLKNSKDPAEREKVQQKYDALLEKDIASDKEVIAACSNGNAGSSACASARLKVIASKEGYEDGPYNSKYSQQYADAYGLLPALVFPERAIQLQLVSGVVYAGCVQGDGYCSLRTSLATQ</sequence>
<dbReference type="Pfam" id="PF21726">
    <property type="entry name" value="DUF6862"/>
    <property type="match status" value="1"/>
</dbReference>
<dbReference type="AlphaFoldDB" id="A0A0H2V6W7"/>
<dbReference type="KEGG" id="ecc:c1209"/>
<evidence type="ECO:0000259" key="1">
    <source>
        <dbReference type="Pfam" id="PF21726"/>
    </source>
</evidence>
<evidence type="ECO:0000313" key="2">
    <source>
        <dbReference type="EMBL" id="AAN79671.1"/>
    </source>
</evidence>
<gene>
    <name evidence="2" type="ordered locus">c1209</name>
</gene>
<dbReference type="Proteomes" id="UP000001410">
    <property type="component" value="Chromosome"/>
</dbReference>
<keyword evidence="3" id="KW-1185">Reference proteome</keyword>
<dbReference type="EMBL" id="AE014075">
    <property type="protein sequence ID" value="AAN79671.1"/>
    <property type="molecule type" value="Genomic_DNA"/>
</dbReference>
<protein>
    <recommendedName>
        <fullName evidence="1">DUF6862 domain-containing protein</fullName>
    </recommendedName>
</protein>
<dbReference type="InterPro" id="IPR049271">
    <property type="entry name" value="DUF6862"/>
</dbReference>